<sequence>MKKYIKFMCPFSKEFSLLAKTFEYSDYLEDSDWKFQKYNLVNASGYSDLLEDTEWGTRSDDLTIA</sequence>
<gene>
    <name evidence="1" type="ORF">DNJ73_05925</name>
</gene>
<dbReference type="OrthoDB" id="9866119at2"/>
<dbReference type="EMBL" id="QJUE01000004">
    <property type="protein sequence ID" value="PYE01622.1"/>
    <property type="molecule type" value="Genomic_DNA"/>
</dbReference>
<dbReference type="Proteomes" id="UP000247807">
    <property type="component" value="Unassembled WGS sequence"/>
</dbReference>
<accession>A0A318R253</accession>
<evidence type="ECO:0000313" key="1">
    <source>
        <dbReference type="EMBL" id="PYE01622.1"/>
    </source>
</evidence>
<proteinExistence type="predicted"/>
<protein>
    <submittedName>
        <fullName evidence="1">Uncharacterized protein</fullName>
    </submittedName>
</protein>
<name>A0A318R253_PROMR</name>
<evidence type="ECO:0000313" key="2">
    <source>
        <dbReference type="Proteomes" id="UP000247807"/>
    </source>
</evidence>
<comment type="caution">
    <text evidence="1">The sequence shown here is derived from an EMBL/GenBank/DDBJ whole genome shotgun (WGS) entry which is preliminary data.</text>
</comment>
<dbReference type="AlphaFoldDB" id="A0A318R253"/>
<reference evidence="1 2" key="1">
    <citation type="journal article" date="2018" name="Appl. Environ. Microbiol.">
        <title>Genome rearrangement shapes Prochlorococcus ecological adaptation.</title>
        <authorList>
            <person name="Yan W."/>
            <person name="Wei S."/>
            <person name="Wang Q."/>
            <person name="Xiao X."/>
            <person name="Zeng Q."/>
            <person name="Jiao N."/>
            <person name="Zhang R."/>
        </authorList>
    </citation>
    <scope>NUCLEOTIDE SEQUENCE [LARGE SCALE GENOMIC DNA]</scope>
    <source>
        <strain evidence="1 2">XMU1408</strain>
    </source>
</reference>
<organism evidence="1 2">
    <name type="scientific">Prochlorococcus marinus XMU1408</name>
    <dbReference type="NCBI Taxonomy" id="2213228"/>
    <lineage>
        <taxon>Bacteria</taxon>
        <taxon>Bacillati</taxon>
        <taxon>Cyanobacteriota</taxon>
        <taxon>Cyanophyceae</taxon>
        <taxon>Synechococcales</taxon>
        <taxon>Prochlorococcaceae</taxon>
        <taxon>Prochlorococcus</taxon>
    </lineage>
</organism>